<organism evidence="1 2">
    <name type="scientific">Paragonimus heterotremus</name>
    <dbReference type="NCBI Taxonomy" id="100268"/>
    <lineage>
        <taxon>Eukaryota</taxon>
        <taxon>Metazoa</taxon>
        <taxon>Spiralia</taxon>
        <taxon>Lophotrochozoa</taxon>
        <taxon>Platyhelminthes</taxon>
        <taxon>Trematoda</taxon>
        <taxon>Digenea</taxon>
        <taxon>Plagiorchiida</taxon>
        <taxon>Troglotremata</taxon>
        <taxon>Troglotrematidae</taxon>
        <taxon>Paragonimus</taxon>
    </lineage>
</organism>
<dbReference type="AlphaFoldDB" id="A0A8J4WEL6"/>
<evidence type="ECO:0000313" key="1">
    <source>
        <dbReference type="EMBL" id="KAF5397223.1"/>
    </source>
</evidence>
<proteinExistence type="predicted"/>
<dbReference type="Proteomes" id="UP000748531">
    <property type="component" value="Unassembled WGS sequence"/>
</dbReference>
<name>A0A8J4WEL6_9TREM</name>
<evidence type="ECO:0000313" key="2">
    <source>
        <dbReference type="Proteomes" id="UP000748531"/>
    </source>
</evidence>
<comment type="caution">
    <text evidence="1">The sequence shown here is derived from an EMBL/GenBank/DDBJ whole genome shotgun (WGS) entry which is preliminary data.</text>
</comment>
<protein>
    <submittedName>
        <fullName evidence="1">Uncharacterized protein</fullName>
    </submittedName>
</protein>
<dbReference type="EMBL" id="LUCH01006592">
    <property type="protein sequence ID" value="KAF5397223.1"/>
    <property type="molecule type" value="Genomic_DNA"/>
</dbReference>
<accession>A0A8J4WEL6</accession>
<gene>
    <name evidence="1" type="ORF">PHET_09875</name>
</gene>
<reference evidence="1" key="1">
    <citation type="submission" date="2019-05" db="EMBL/GenBank/DDBJ databases">
        <title>Annotation for the trematode Paragonimus heterotremus.</title>
        <authorList>
            <person name="Choi Y.-J."/>
        </authorList>
    </citation>
    <scope>NUCLEOTIDE SEQUENCE</scope>
    <source>
        <strain evidence="1">LC</strain>
    </source>
</reference>
<sequence>PGNQSLLDLVPSAHQLFASLARTIGYSPHLLVDWAVSPETSCLSYLVHYLRRFRSGDSFNLESVNSRTAPPIGTDWPATQLGEMLDKLARCLRTLESTGSVPFSPKPLIRSLNHAVSVIQTRTMQTNSESV</sequence>
<feature type="non-terminal residue" evidence="1">
    <location>
        <position position="1"/>
    </location>
</feature>
<dbReference type="OrthoDB" id="8251209at2759"/>
<keyword evidence="2" id="KW-1185">Reference proteome</keyword>